<reference evidence="2 3" key="1">
    <citation type="journal article" date="2005" name="Int. J. Syst. Evol. Microbiol.">
        <title>Halobacillus yeomjeoni sp. nov., isolated from a marine solar saltern in Korea.</title>
        <authorList>
            <person name="Yoon J.H."/>
            <person name="Kang S.J."/>
            <person name="Lee C.H."/>
            <person name="Oh H.W."/>
            <person name="Oh T.K."/>
        </authorList>
    </citation>
    <scope>NUCLEOTIDE SEQUENCE [LARGE SCALE GENOMIC DNA]</scope>
    <source>
        <strain evidence="2 3">KCTC 3957</strain>
    </source>
</reference>
<name>A0A931MV83_9BACI</name>
<dbReference type="EMBL" id="JADZSC010000001">
    <property type="protein sequence ID" value="MBH0230069.1"/>
    <property type="molecule type" value="Genomic_DNA"/>
</dbReference>
<evidence type="ECO:0000259" key="1">
    <source>
        <dbReference type="Pfam" id="PF10593"/>
    </source>
</evidence>
<organism evidence="2 3">
    <name type="scientific">Halobacillus yeomjeoni</name>
    <dbReference type="NCBI Taxonomy" id="311194"/>
    <lineage>
        <taxon>Bacteria</taxon>
        <taxon>Bacillati</taxon>
        <taxon>Bacillota</taxon>
        <taxon>Bacilli</taxon>
        <taxon>Bacillales</taxon>
        <taxon>Bacillaceae</taxon>
        <taxon>Halobacillus</taxon>
    </lineage>
</organism>
<gene>
    <name evidence="2" type="ORF">H0267_07545</name>
</gene>
<sequence length="663" mass="75425">MSVSPRIKRLRRNISRELGNNLSAAEEIIRTGERLVERIGKPTASSKIGLLFGQVQSGKTNNMLASLALAAEEGHKLFVILTSDNIWLYQQTIERVSSILPWFQTFGKEDWDSFSADEQDSELNNNGVILVATKNKDILPKLNELAVNKLDPNERAIIFDDEADQASLNTMTNSEQQELSQVNKEIVELREHFSSHVYIQVTATPQSLLLQNGYSGFKPDFTIKFDPGEGYVGGEHFFEEGSKGMKVFDDSEIDIIMGEDREALSGFAIPTGLRQAICTFLVGAASKLIREEGASYSFLCHVSHKKDDHKHLNTLIDGFIRRLSRILNQEEPSQELYDTGIFYLREAYSELNQTDDSLPDFSEVLEEIGINIPSTKIQLLISDNNQKTPSYNSPFNILIGGNKLSRGVTIKGLLVSYYGRTSQAPKVDTLLQHARMYGYRSSDVDAMRFYTSHSILDIFQSIYQSEKQLREVIETSNPDDVKALLLSRTSHSLLRPTRSNVVRLDSILFYKAGERYFPKYPLSENLSILDELLDDYKDESTLRQVPIKRLKEIINLTSHEKTEGGAWDKEAIKACFEYLENNYSKGYIYVSKNKNISYGARAMLSQSDYNIYETDGPTLIMYRYNCTVDKGWSEDDEPRWVPNLRFPDGNEYFMFTTTDTLDE</sequence>
<accession>A0A931MV83</accession>
<evidence type="ECO:0000313" key="2">
    <source>
        <dbReference type="EMBL" id="MBH0230069.1"/>
    </source>
</evidence>
<dbReference type="Pfam" id="PF10593">
    <property type="entry name" value="Z1"/>
    <property type="match status" value="1"/>
</dbReference>
<dbReference type="InterPro" id="IPR018310">
    <property type="entry name" value="Put_endonuclease_Z1-dom"/>
</dbReference>
<comment type="caution">
    <text evidence="2">The sequence shown here is derived from an EMBL/GenBank/DDBJ whole genome shotgun (WGS) entry which is preliminary data.</text>
</comment>
<keyword evidence="3" id="KW-1185">Reference proteome</keyword>
<dbReference type="AlphaFoldDB" id="A0A931MV83"/>
<dbReference type="InterPro" id="IPR027417">
    <property type="entry name" value="P-loop_NTPase"/>
</dbReference>
<dbReference type="RefSeq" id="WP_197316635.1">
    <property type="nucleotide sequence ID" value="NZ_JADZSC010000001.1"/>
</dbReference>
<feature type="domain" description="Putative endonuclease Z1" evidence="1">
    <location>
        <begin position="273"/>
        <end position="477"/>
    </location>
</feature>
<protein>
    <recommendedName>
        <fullName evidence="1">Putative endonuclease Z1 domain-containing protein</fullName>
    </recommendedName>
</protein>
<proteinExistence type="predicted"/>
<dbReference type="SUPFAM" id="SSF52540">
    <property type="entry name" value="P-loop containing nucleoside triphosphate hydrolases"/>
    <property type="match status" value="1"/>
</dbReference>
<dbReference type="Proteomes" id="UP000614490">
    <property type="component" value="Unassembled WGS sequence"/>
</dbReference>
<evidence type="ECO:0000313" key="3">
    <source>
        <dbReference type="Proteomes" id="UP000614490"/>
    </source>
</evidence>